<keyword evidence="4" id="KW-1185">Reference proteome</keyword>
<dbReference type="eggNOG" id="ENOG502R4UV">
    <property type="taxonomic scope" value="Eukaryota"/>
</dbReference>
<dbReference type="Gramene" id="OQU87576">
    <property type="protein sequence ID" value="OQU87576"/>
    <property type="gene ID" value="SORBI_3003G300701"/>
</dbReference>
<sequence>MTSAVAVTSSRVVVARLSRGTGGVAVFRRGAGGVAAWRRRVGLRECERRGAARAAWLRCGVGGVAAWQRRADPPLERRSEPEPEKPTRRKGEGKPTAAESHFSSPRDPSSRSSVSMAASTKTVAVLLAVVLLALVASAAASRKLEEDALLGSLALAPAPAPAVGGAAGLAGAIPGTWAVAALVSLIAFLAN</sequence>
<protein>
    <submittedName>
        <fullName evidence="3">Uncharacterized protein</fullName>
    </submittedName>
</protein>
<feature type="transmembrane region" description="Helical" evidence="2">
    <location>
        <begin position="162"/>
        <end position="190"/>
    </location>
</feature>
<dbReference type="Proteomes" id="UP000000768">
    <property type="component" value="Chromosome 3"/>
</dbReference>
<evidence type="ECO:0000256" key="1">
    <source>
        <dbReference type="SAM" id="MobiDB-lite"/>
    </source>
</evidence>
<dbReference type="AlphaFoldDB" id="A0A1W0VZK9"/>
<organism evidence="3 4">
    <name type="scientific">Sorghum bicolor</name>
    <name type="common">Sorghum</name>
    <name type="synonym">Sorghum vulgare</name>
    <dbReference type="NCBI Taxonomy" id="4558"/>
    <lineage>
        <taxon>Eukaryota</taxon>
        <taxon>Viridiplantae</taxon>
        <taxon>Streptophyta</taxon>
        <taxon>Embryophyta</taxon>
        <taxon>Tracheophyta</taxon>
        <taxon>Spermatophyta</taxon>
        <taxon>Magnoliopsida</taxon>
        <taxon>Liliopsida</taxon>
        <taxon>Poales</taxon>
        <taxon>Poaceae</taxon>
        <taxon>PACMAD clade</taxon>
        <taxon>Panicoideae</taxon>
        <taxon>Andropogonodae</taxon>
        <taxon>Andropogoneae</taxon>
        <taxon>Sorghinae</taxon>
        <taxon>Sorghum</taxon>
    </lineage>
</organism>
<name>A0A1W0VZK9_SORBI</name>
<reference evidence="4" key="2">
    <citation type="journal article" date="2018" name="Plant J.">
        <title>The Sorghum bicolor reference genome: improved assembly, gene annotations, a transcriptome atlas, and signatures of genome organization.</title>
        <authorList>
            <person name="McCormick R.F."/>
            <person name="Truong S.K."/>
            <person name="Sreedasyam A."/>
            <person name="Jenkins J."/>
            <person name="Shu S."/>
            <person name="Sims D."/>
            <person name="Kennedy M."/>
            <person name="Amirebrahimi M."/>
            <person name="Weers B.D."/>
            <person name="McKinley B."/>
            <person name="Mattison A."/>
            <person name="Morishige D.T."/>
            <person name="Grimwood J."/>
            <person name="Schmutz J."/>
            <person name="Mullet J.E."/>
        </authorList>
    </citation>
    <scope>NUCLEOTIDE SEQUENCE [LARGE SCALE GENOMIC DNA]</scope>
    <source>
        <strain evidence="4">cv. BTx623</strain>
    </source>
</reference>
<evidence type="ECO:0000313" key="3">
    <source>
        <dbReference type="EMBL" id="OQU87576.1"/>
    </source>
</evidence>
<keyword evidence="2" id="KW-0472">Membrane</keyword>
<feature type="compositionally biased region" description="Low complexity" evidence="1">
    <location>
        <begin position="100"/>
        <end position="114"/>
    </location>
</feature>
<keyword evidence="2" id="KW-0812">Transmembrane</keyword>
<feature type="transmembrane region" description="Helical" evidence="2">
    <location>
        <begin position="123"/>
        <end position="142"/>
    </location>
</feature>
<gene>
    <name evidence="3" type="ORF">SORBI_3003G300701</name>
</gene>
<accession>A0A1W0VZK9</accession>
<feature type="region of interest" description="Disordered" evidence="1">
    <location>
        <begin position="70"/>
        <end position="114"/>
    </location>
</feature>
<keyword evidence="2" id="KW-1133">Transmembrane helix</keyword>
<dbReference type="InParanoid" id="A0A1W0VZK9"/>
<feature type="compositionally biased region" description="Basic and acidic residues" evidence="1">
    <location>
        <begin position="70"/>
        <end position="93"/>
    </location>
</feature>
<reference evidence="3 4" key="1">
    <citation type="journal article" date="2009" name="Nature">
        <title>The Sorghum bicolor genome and the diversification of grasses.</title>
        <authorList>
            <person name="Paterson A.H."/>
            <person name="Bowers J.E."/>
            <person name="Bruggmann R."/>
            <person name="Dubchak I."/>
            <person name="Grimwood J."/>
            <person name="Gundlach H."/>
            <person name="Haberer G."/>
            <person name="Hellsten U."/>
            <person name="Mitros T."/>
            <person name="Poliakov A."/>
            <person name="Schmutz J."/>
            <person name="Spannagl M."/>
            <person name="Tang H."/>
            <person name="Wang X."/>
            <person name="Wicker T."/>
            <person name="Bharti A.K."/>
            <person name="Chapman J."/>
            <person name="Feltus F.A."/>
            <person name="Gowik U."/>
            <person name="Grigoriev I.V."/>
            <person name="Lyons E."/>
            <person name="Maher C.A."/>
            <person name="Martis M."/>
            <person name="Narechania A."/>
            <person name="Otillar R.P."/>
            <person name="Penning B.W."/>
            <person name="Salamov A.A."/>
            <person name="Wang Y."/>
            <person name="Zhang L."/>
            <person name="Carpita N.C."/>
            <person name="Freeling M."/>
            <person name="Gingle A.R."/>
            <person name="Hash C.T."/>
            <person name="Keller B."/>
            <person name="Klein P."/>
            <person name="Kresovich S."/>
            <person name="McCann M.C."/>
            <person name="Ming R."/>
            <person name="Peterson D.G."/>
            <person name="Mehboob-ur-Rahman"/>
            <person name="Ware D."/>
            <person name="Westhoff P."/>
            <person name="Mayer K.F."/>
            <person name="Messing J."/>
            <person name="Rokhsar D.S."/>
        </authorList>
    </citation>
    <scope>NUCLEOTIDE SEQUENCE [LARGE SCALE GENOMIC DNA]</scope>
    <source>
        <strain evidence="4">cv. BTx623</strain>
    </source>
</reference>
<evidence type="ECO:0000256" key="2">
    <source>
        <dbReference type="SAM" id="Phobius"/>
    </source>
</evidence>
<evidence type="ECO:0000313" key="4">
    <source>
        <dbReference type="Proteomes" id="UP000000768"/>
    </source>
</evidence>
<dbReference type="EMBL" id="CM000762">
    <property type="protein sequence ID" value="OQU87576.1"/>
    <property type="molecule type" value="Genomic_DNA"/>
</dbReference>
<proteinExistence type="predicted"/>